<evidence type="ECO:0000313" key="1">
    <source>
        <dbReference type="EMBL" id="KIX13155.1"/>
    </source>
</evidence>
<dbReference type="STRING" id="1429043.X474_15505"/>
<proteinExistence type="predicted"/>
<protein>
    <submittedName>
        <fullName evidence="1">Uncharacterized protein</fullName>
    </submittedName>
</protein>
<dbReference type="AlphaFoldDB" id="A0A0D2JUH0"/>
<accession>A0A0D2JUH0</accession>
<dbReference type="Proteomes" id="UP000032233">
    <property type="component" value="Unassembled WGS sequence"/>
</dbReference>
<comment type="caution">
    <text evidence="1">The sequence shown here is derived from an EMBL/GenBank/DDBJ whole genome shotgun (WGS) entry which is preliminary data.</text>
</comment>
<evidence type="ECO:0000313" key="2">
    <source>
        <dbReference type="Proteomes" id="UP000032233"/>
    </source>
</evidence>
<dbReference type="EMBL" id="AZAC01000018">
    <property type="protein sequence ID" value="KIX13155.1"/>
    <property type="molecule type" value="Genomic_DNA"/>
</dbReference>
<keyword evidence="2" id="KW-1185">Reference proteome</keyword>
<dbReference type="InParanoid" id="A0A0D2JUH0"/>
<reference evidence="1 2" key="1">
    <citation type="submission" date="2013-11" db="EMBL/GenBank/DDBJ databases">
        <title>Metagenomic analysis of a methanogenic consortium involved in long chain n-alkane degradation.</title>
        <authorList>
            <person name="Davidova I.A."/>
            <person name="Callaghan A.V."/>
            <person name="Wawrik B."/>
            <person name="Pruitt S."/>
            <person name="Marks C."/>
            <person name="Duncan K.E."/>
            <person name="Suflita J.M."/>
        </authorList>
    </citation>
    <scope>NUCLEOTIDE SEQUENCE [LARGE SCALE GENOMIC DNA]</scope>
    <source>
        <strain evidence="1 2">SPR</strain>
    </source>
</reference>
<gene>
    <name evidence="1" type="ORF">X474_15505</name>
</gene>
<sequence length="67" mass="7597">MTYISRSIFQQPGTEKAYHEFLPSSFNPRGANKEQNPCKCLSLQPIGFVLACTAQKQTKQPEFIFIS</sequence>
<organism evidence="1 2">
    <name type="scientific">Dethiosulfatarculus sandiegensis</name>
    <dbReference type="NCBI Taxonomy" id="1429043"/>
    <lineage>
        <taxon>Bacteria</taxon>
        <taxon>Pseudomonadati</taxon>
        <taxon>Thermodesulfobacteriota</taxon>
        <taxon>Desulfarculia</taxon>
        <taxon>Desulfarculales</taxon>
        <taxon>Desulfarculaceae</taxon>
        <taxon>Dethiosulfatarculus</taxon>
    </lineage>
</organism>
<name>A0A0D2JUH0_9BACT</name>